<feature type="compositionally biased region" description="Pro residues" evidence="1">
    <location>
        <begin position="92"/>
        <end position="110"/>
    </location>
</feature>
<keyword evidence="4" id="KW-1185">Reference proteome</keyword>
<gene>
    <name evidence="3" type="ORF">GYMLUDRAFT_703807</name>
</gene>
<feature type="domain" description="DUF4604" evidence="2">
    <location>
        <begin position="18"/>
        <end position="151"/>
    </location>
</feature>
<name>A0A0D0CR38_9AGAR</name>
<feature type="region of interest" description="Disordered" evidence="1">
    <location>
        <begin position="1"/>
        <end position="129"/>
    </location>
</feature>
<dbReference type="HOGENOM" id="CLU_1360544_0_0_1"/>
<reference evidence="3 4" key="1">
    <citation type="submission" date="2014-04" db="EMBL/GenBank/DDBJ databases">
        <title>Evolutionary Origins and Diversification of the Mycorrhizal Mutualists.</title>
        <authorList>
            <consortium name="DOE Joint Genome Institute"/>
            <consortium name="Mycorrhizal Genomics Consortium"/>
            <person name="Kohler A."/>
            <person name="Kuo A."/>
            <person name="Nagy L.G."/>
            <person name="Floudas D."/>
            <person name="Copeland A."/>
            <person name="Barry K.W."/>
            <person name="Cichocki N."/>
            <person name="Veneault-Fourrey C."/>
            <person name="LaButti K."/>
            <person name="Lindquist E.A."/>
            <person name="Lipzen A."/>
            <person name="Lundell T."/>
            <person name="Morin E."/>
            <person name="Murat C."/>
            <person name="Riley R."/>
            <person name="Ohm R."/>
            <person name="Sun H."/>
            <person name="Tunlid A."/>
            <person name="Henrissat B."/>
            <person name="Grigoriev I.V."/>
            <person name="Hibbett D.S."/>
            <person name="Martin F."/>
        </authorList>
    </citation>
    <scope>NUCLEOTIDE SEQUENCE [LARGE SCALE GENOMIC DNA]</scope>
    <source>
        <strain evidence="3 4">FD-317 M1</strain>
    </source>
</reference>
<dbReference type="EMBL" id="KN834787">
    <property type="protein sequence ID" value="KIK57988.1"/>
    <property type="molecule type" value="Genomic_DNA"/>
</dbReference>
<protein>
    <recommendedName>
        <fullName evidence="2">DUF4604 domain-containing protein</fullName>
    </recommendedName>
</protein>
<feature type="compositionally biased region" description="Acidic residues" evidence="1">
    <location>
        <begin position="115"/>
        <end position="125"/>
    </location>
</feature>
<organism evidence="3 4">
    <name type="scientific">Collybiopsis luxurians FD-317 M1</name>
    <dbReference type="NCBI Taxonomy" id="944289"/>
    <lineage>
        <taxon>Eukaryota</taxon>
        <taxon>Fungi</taxon>
        <taxon>Dikarya</taxon>
        <taxon>Basidiomycota</taxon>
        <taxon>Agaricomycotina</taxon>
        <taxon>Agaricomycetes</taxon>
        <taxon>Agaricomycetidae</taxon>
        <taxon>Agaricales</taxon>
        <taxon>Marasmiineae</taxon>
        <taxon>Omphalotaceae</taxon>
        <taxon>Collybiopsis</taxon>
        <taxon>Collybiopsis luxurians</taxon>
    </lineage>
</organism>
<feature type="compositionally biased region" description="Acidic residues" evidence="1">
    <location>
        <begin position="75"/>
        <end position="84"/>
    </location>
</feature>
<evidence type="ECO:0000256" key="1">
    <source>
        <dbReference type="SAM" id="MobiDB-lite"/>
    </source>
</evidence>
<dbReference type="OrthoDB" id="2553298at2759"/>
<accession>A0A0D0CR38</accession>
<evidence type="ECO:0000313" key="4">
    <source>
        <dbReference type="Proteomes" id="UP000053593"/>
    </source>
</evidence>
<dbReference type="InterPro" id="IPR027911">
    <property type="entry name" value="DUF4604"/>
</dbReference>
<proteinExistence type="predicted"/>
<dbReference type="AlphaFoldDB" id="A0A0D0CR38"/>
<evidence type="ECO:0000313" key="3">
    <source>
        <dbReference type="EMBL" id="KIK57988.1"/>
    </source>
</evidence>
<dbReference type="Proteomes" id="UP000053593">
    <property type="component" value="Unassembled WGS sequence"/>
</dbReference>
<sequence length="201" mass="22754">MSSSRRAKSPTRAQLSSRLAYEQKVPKFLQRLQNQVDGRVADEDEPTYDDSGYGEDYRNEGRGRGGYGNYQEDGNGYDDGDFEYINDGSGRPPIPLRPRSPQSERPPIPTRPDDDPGSADEDSDDEKPQVVVLKAGKHLSEREAENERRKGGLMIFRAFVRARSTFPFTTYVLVFLFCGHQRNWPANFMNVRKGTSATTRP</sequence>
<dbReference type="Pfam" id="PF15377">
    <property type="entry name" value="DUF4604"/>
    <property type="match status" value="1"/>
</dbReference>
<evidence type="ECO:0000259" key="2">
    <source>
        <dbReference type="Pfam" id="PF15377"/>
    </source>
</evidence>